<reference evidence="5" key="1">
    <citation type="journal article" date="2020" name="mSystems">
        <title>Genome- and Community-Level Interaction Insights into Carbon Utilization and Element Cycling Functions of Hydrothermarchaeota in Hydrothermal Sediment.</title>
        <authorList>
            <person name="Zhou Z."/>
            <person name="Liu Y."/>
            <person name="Xu W."/>
            <person name="Pan J."/>
            <person name="Luo Z.H."/>
            <person name="Li M."/>
        </authorList>
    </citation>
    <scope>NUCLEOTIDE SEQUENCE [LARGE SCALE GENOMIC DNA]</scope>
    <source>
        <strain evidence="5">SpSt-711</strain>
    </source>
</reference>
<organism evidence="5">
    <name type="scientific">Thermodesulfobacterium geofontis</name>
    <dbReference type="NCBI Taxonomy" id="1295609"/>
    <lineage>
        <taxon>Bacteria</taxon>
        <taxon>Pseudomonadati</taxon>
        <taxon>Thermodesulfobacteriota</taxon>
        <taxon>Thermodesulfobacteria</taxon>
        <taxon>Thermodesulfobacteriales</taxon>
        <taxon>Thermodesulfobacteriaceae</taxon>
        <taxon>Thermodesulfobacterium</taxon>
    </lineage>
</organism>
<feature type="domain" description="Radical SAM core" evidence="4">
    <location>
        <begin position="15"/>
        <end position="236"/>
    </location>
</feature>
<evidence type="ECO:0000256" key="2">
    <source>
        <dbReference type="ARBA" id="ARBA00023004"/>
    </source>
</evidence>
<accession>A0A7V4JQS8</accession>
<dbReference type="GO" id="GO:0003824">
    <property type="term" value="F:catalytic activity"/>
    <property type="evidence" value="ECO:0007669"/>
    <property type="project" value="InterPro"/>
</dbReference>
<sequence>MPYLQPFDPWKSPLCTCPTKYSLNPYTGCGHRCLYCYATSFIKNFYHPRPKKEFLKIVEKELKKIPERSLVSLSNSSDPYQPLEKTYELTRKFLELLLGGNYKLLIITKSDLVLRDRELLTKLRCAVSITVTSKTLCQKLEPFAPGYEKRLQAIKALFEAGIPVSVRLDPIIPGLNEREILEILDEIAPYVKHITVSTYKAKPDSLKRLMNAFPEKSPFWEKLYLKEGKKSGNAIYLKNEIRYKLIYPVYQKAKEYNLSFATCREGLKDFENPKKCDGSFLIS</sequence>
<dbReference type="InterPro" id="IPR007197">
    <property type="entry name" value="rSAM"/>
</dbReference>
<dbReference type="Pfam" id="PF04055">
    <property type="entry name" value="Radical_SAM"/>
    <property type="match status" value="1"/>
</dbReference>
<evidence type="ECO:0000256" key="1">
    <source>
        <dbReference type="ARBA" id="ARBA00022723"/>
    </source>
</evidence>
<dbReference type="PANTHER" id="PTHR43432">
    <property type="entry name" value="SLR0285 PROTEIN"/>
    <property type="match status" value="1"/>
</dbReference>
<protein>
    <submittedName>
        <fullName evidence="5">Radical SAM protein</fullName>
    </submittedName>
</protein>
<evidence type="ECO:0000256" key="3">
    <source>
        <dbReference type="ARBA" id="ARBA00023014"/>
    </source>
</evidence>
<dbReference type="SFLD" id="SFLDG01084">
    <property type="entry name" value="Uncharacterised_Radical_SAM_Su"/>
    <property type="match status" value="1"/>
</dbReference>
<dbReference type="AlphaFoldDB" id="A0A7V4JQS8"/>
<dbReference type="InterPro" id="IPR006638">
    <property type="entry name" value="Elp3/MiaA/NifB-like_rSAM"/>
</dbReference>
<gene>
    <name evidence="5" type="ORF">ENU91_04940</name>
</gene>
<dbReference type="PANTHER" id="PTHR43432:SF3">
    <property type="entry name" value="SLR0285 PROTEIN"/>
    <property type="match status" value="1"/>
</dbReference>
<dbReference type="SMART" id="SM00729">
    <property type="entry name" value="Elp3"/>
    <property type="match status" value="1"/>
</dbReference>
<evidence type="ECO:0000313" key="5">
    <source>
        <dbReference type="EMBL" id="HGU15982.1"/>
    </source>
</evidence>
<evidence type="ECO:0000259" key="4">
    <source>
        <dbReference type="PROSITE" id="PS51918"/>
    </source>
</evidence>
<dbReference type="Gene3D" id="3.80.30.30">
    <property type="match status" value="1"/>
</dbReference>
<dbReference type="InterPro" id="IPR040086">
    <property type="entry name" value="MJ0683-like"/>
</dbReference>
<dbReference type="GO" id="GO:0046872">
    <property type="term" value="F:metal ion binding"/>
    <property type="evidence" value="ECO:0007669"/>
    <property type="project" value="UniProtKB-KW"/>
</dbReference>
<dbReference type="CDD" id="cd01335">
    <property type="entry name" value="Radical_SAM"/>
    <property type="match status" value="1"/>
</dbReference>
<comment type="caution">
    <text evidence="5">The sequence shown here is derived from an EMBL/GenBank/DDBJ whole genome shotgun (WGS) entry which is preliminary data.</text>
</comment>
<proteinExistence type="predicted"/>
<dbReference type="InterPro" id="IPR058240">
    <property type="entry name" value="rSAM_sf"/>
</dbReference>
<dbReference type="EMBL" id="DTEI01000083">
    <property type="protein sequence ID" value="HGU15982.1"/>
    <property type="molecule type" value="Genomic_DNA"/>
</dbReference>
<keyword evidence="2" id="KW-0408">Iron</keyword>
<name>A0A7V4JQS8_9BACT</name>
<dbReference type="PROSITE" id="PS51918">
    <property type="entry name" value="RADICAL_SAM"/>
    <property type="match status" value="1"/>
</dbReference>
<dbReference type="SFLD" id="SFLDS00029">
    <property type="entry name" value="Radical_SAM"/>
    <property type="match status" value="1"/>
</dbReference>
<keyword evidence="3" id="KW-0411">Iron-sulfur</keyword>
<keyword evidence="1" id="KW-0479">Metal-binding</keyword>
<dbReference type="GO" id="GO:0051536">
    <property type="term" value="F:iron-sulfur cluster binding"/>
    <property type="evidence" value="ECO:0007669"/>
    <property type="project" value="UniProtKB-KW"/>
</dbReference>
<dbReference type="SUPFAM" id="SSF102114">
    <property type="entry name" value="Radical SAM enzymes"/>
    <property type="match status" value="1"/>
</dbReference>